<organism evidence="2 3">
    <name type="scientific">Edwardsiella hoshinae</name>
    <dbReference type="NCBI Taxonomy" id="93378"/>
    <lineage>
        <taxon>Bacteria</taxon>
        <taxon>Pseudomonadati</taxon>
        <taxon>Pseudomonadota</taxon>
        <taxon>Gammaproteobacteria</taxon>
        <taxon>Enterobacterales</taxon>
        <taxon>Hafniaceae</taxon>
        <taxon>Edwardsiella</taxon>
    </lineage>
</organism>
<sequence length="128" mass="14879">MKNLKKIHIIALLMLSLTGCKNSPSIKENDIKGIYYFDDKISVIQPCNDNRIYWLKGKDDEMNYLKSAVMRRSNSTKQKPVYVELKAINLGYQRNKPSNTYDESMYVTKLIMVDSVENHKSCKQLPIQ</sequence>
<reference evidence="2 3" key="1">
    <citation type="submission" date="2018-06" db="EMBL/GenBank/DDBJ databases">
        <authorList>
            <consortium name="Pathogen Informatics"/>
            <person name="Doyle S."/>
        </authorList>
    </citation>
    <scope>NUCLEOTIDE SEQUENCE [LARGE SCALE GENOMIC DNA]</scope>
    <source>
        <strain evidence="2 3">NCTC12121</strain>
    </source>
</reference>
<proteinExistence type="predicted"/>
<protein>
    <recommendedName>
        <fullName evidence="4">Lipoprotein</fullName>
    </recommendedName>
</protein>
<dbReference type="EMBL" id="UFXZ01000005">
    <property type="protein sequence ID" value="STE53368.1"/>
    <property type="molecule type" value="Genomic_DNA"/>
</dbReference>
<evidence type="ECO:0000313" key="3">
    <source>
        <dbReference type="Proteomes" id="UP000255248"/>
    </source>
</evidence>
<dbReference type="OrthoDB" id="5348860at2"/>
<dbReference type="RefSeq" id="WP_024524790.1">
    <property type="nucleotide sequence ID" value="NZ_CP065626.1"/>
</dbReference>
<accession>A0A376J4F6</accession>
<name>A0A376J4F6_9GAMM</name>
<dbReference type="EMBL" id="UFXZ01000001">
    <property type="protein sequence ID" value="STC89236.1"/>
    <property type="molecule type" value="Genomic_DNA"/>
</dbReference>
<evidence type="ECO:0008006" key="4">
    <source>
        <dbReference type="Google" id="ProtNLM"/>
    </source>
</evidence>
<dbReference type="AlphaFoldDB" id="A0A376J4F6"/>
<gene>
    <name evidence="1" type="ORF">NCTC12121_02105</name>
    <name evidence="2" type="ORF">NCTC12121_03654</name>
</gene>
<evidence type="ECO:0000313" key="1">
    <source>
        <dbReference type="EMBL" id="STC89236.1"/>
    </source>
</evidence>
<evidence type="ECO:0000313" key="2">
    <source>
        <dbReference type="EMBL" id="STE53368.1"/>
    </source>
</evidence>
<dbReference type="Proteomes" id="UP000255248">
    <property type="component" value="Unassembled WGS sequence"/>
</dbReference>
<dbReference type="PROSITE" id="PS51257">
    <property type="entry name" value="PROKAR_LIPOPROTEIN"/>
    <property type="match status" value="1"/>
</dbReference>